<dbReference type="GO" id="GO:0004325">
    <property type="term" value="F:ferrochelatase activity"/>
    <property type="evidence" value="ECO:0007669"/>
    <property type="project" value="InterPro"/>
</dbReference>
<evidence type="ECO:0000313" key="7">
    <source>
        <dbReference type="Proteomes" id="UP000254664"/>
    </source>
</evidence>
<dbReference type="AlphaFoldDB" id="A0A381J7F3"/>
<comment type="pathway">
    <text evidence="1">Porphyrin-containing compound metabolism; siroheme biosynthesis; sirohydrochlorin from precorrin-2: step 1/1.</text>
</comment>
<dbReference type="Pfam" id="PF13241">
    <property type="entry name" value="NAD_binding_7"/>
    <property type="match status" value="1"/>
</dbReference>
<accession>A0A381J7F3</accession>
<dbReference type="InterPro" id="IPR028161">
    <property type="entry name" value="Met8-like"/>
</dbReference>
<organism evidence="6 7">
    <name type="scientific">Clostridium putrefaciens</name>
    <dbReference type="NCBI Taxonomy" id="99675"/>
    <lineage>
        <taxon>Bacteria</taxon>
        <taxon>Bacillati</taxon>
        <taxon>Bacillota</taxon>
        <taxon>Clostridia</taxon>
        <taxon>Eubacteriales</taxon>
        <taxon>Clostridiaceae</taxon>
        <taxon>Clostridium</taxon>
    </lineage>
</organism>
<evidence type="ECO:0000313" key="6">
    <source>
        <dbReference type="EMBL" id="SUY46909.1"/>
    </source>
</evidence>
<evidence type="ECO:0000256" key="3">
    <source>
        <dbReference type="ARBA" id="ARBA00023002"/>
    </source>
</evidence>
<dbReference type="SUPFAM" id="SSF51735">
    <property type="entry name" value="NAD(P)-binding Rossmann-fold domains"/>
    <property type="match status" value="1"/>
</dbReference>
<name>A0A381J7F3_9CLOT</name>
<dbReference type="PANTHER" id="PTHR35330">
    <property type="entry name" value="SIROHEME BIOSYNTHESIS PROTEIN MET8"/>
    <property type="match status" value="1"/>
</dbReference>
<proteinExistence type="predicted"/>
<keyword evidence="3 6" id="KW-0560">Oxidoreductase</keyword>
<dbReference type="OrthoDB" id="1715866at2"/>
<dbReference type="Gene3D" id="3.40.50.720">
    <property type="entry name" value="NAD(P)-binding Rossmann-like Domain"/>
    <property type="match status" value="1"/>
</dbReference>
<evidence type="ECO:0000256" key="4">
    <source>
        <dbReference type="ARBA" id="ARBA00023027"/>
    </source>
</evidence>
<dbReference type="GO" id="GO:0019354">
    <property type="term" value="P:siroheme biosynthetic process"/>
    <property type="evidence" value="ECO:0007669"/>
    <property type="project" value="UniProtKB-UniPathway"/>
</dbReference>
<keyword evidence="4" id="KW-0520">NAD</keyword>
<dbReference type="RefSeq" id="WP_115640924.1">
    <property type="nucleotide sequence ID" value="NZ_UFWZ01000001.1"/>
</dbReference>
<dbReference type="EMBL" id="UFWZ01000001">
    <property type="protein sequence ID" value="SUY46909.1"/>
    <property type="molecule type" value="Genomic_DNA"/>
</dbReference>
<dbReference type="NCBIfam" id="NF004045">
    <property type="entry name" value="PRK05562.1"/>
    <property type="match status" value="1"/>
</dbReference>
<evidence type="ECO:0000256" key="2">
    <source>
        <dbReference type="ARBA" id="ARBA00012400"/>
    </source>
</evidence>
<dbReference type="PANTHER" id="PTHR35330:SF1">
    <property type="entry name" value="SIROHEME BIOSYNTHESIS PROTEIN MET8"/>
    <property type="match status" value="1"/>
</dbReference>
<dbReference type="Proteomes" id="UP000254664">
    <property type="component" value="Unassembled WGS sequence"/>
</dbReference>
<dbReference type="EC" id="1.3.1.76" evidence="2"/>
<protein>
    <recommendedName>
        <fullName evidence="2">precorrin-2 dehydrogenase</fullName>
        <ecNumber evidence="2">1.3.1.76</ecNumber>
    </recommendedName>
</protein>
<gene>
    <name evidence="6" type="primary">sirC</name>
    <name evidence="6" type="ORF">NCTC9836_01223</name>
</gene>
<sequence>MSGDNRKDFSSKELSYNLTNLKCELNPSLEMLDFSFISLISKKIRVLIVGGGEAGYIKTKSFISKGCNVWVLATSFDERFDEFNENGINIIKDTYKESYILDKHLIVIAIQECDITKMIQNQCENLSKLYVTCHNFREGNFVVPMQLSSKEVTFALNVKKGNPSISRYIAGSIVKSLNDVDEFVNFANYIREIVKSETFKKEILKFISTEEFKFYFDKGYSNQVLLMFYPRLINLLGVELIEYENCYKEK</sequence>
<evidence type="ECO:0000256" key="1">
    <source>
        <dbReference type="ARBA" id="ARBA00005010"/>
    </source>
</evidence>
<evidence type="ECO:0000256" key="5">
    <source>
        <dbReference type="ARBA" id="ARBA00023244"/>
    </source>
</evidence>
<dbReference type="GO" id="GO:0043115">
    <property type="term" value="F:precorrin-2 dehydrogenase activity"/>
    <property type="evidence" value="ECO:0007669"/>
    <property type="project" value="UniProtKB-EC"/>
</dbReference>
<keyword evidence="7" id="KW-1185">Reference proteome</keyword>
<reference evidence="6 7" key="1">
    <citation type="submission" date="2018-06" db="EMBL/GenBank/DDBJ databases">
        <authorList>
            <consortium name="Pathogen Informatics"/>
            <person name="Doyle S."/>
        </authorList>
    </citation>
    <scope>NUCLEOTIDE SEQUENCE [LARGE SCALE GENOMIC DNA]</scope>
    <source>
        <strain evidence="6 7">NCTC9836</strain>
    </source>
</reference>
<keyword evidence="5" id="KW-0627">Porphyrin biosynthesis</keyword>
<dbReference type="InterPro" id="IPR036291">
    <property type="entry name" value="NAD(P)-bd_dom_sf"/>
</dbReference>
<dbReference type="UniPathway" id="UPA00262">
    <property type="reaction ID" value="UER00222"/>
</dbReference>